<comment type="caution">
    <text evidence="1">The sequence shown here is derived from an EMBL/GenBank/DDBJ whole genome shotgun (WGS) entry which is preliminary data.</text>
</comment>
<proteinExistence type="predicted"/>
<evidence type="ECO:0000313" key="1">
    <source>
        <dbReference type="EMBL" id="KAH6640856.1"/>
    </source>
</evidence>
<organism evidence="1 2">
    <name type="scientific">Chaetomium tenue</name>
    <dbReference type="NCBI Taxonomy" id="1854479"/>
    <lineage>
        <taxon>Eukaryota</taxon>
        <taxon>Fungi</taxon>
        <taxon>Dikarya</taxon>
        <taxon>Ascomycota</taxon>
        <taxon>Pezizomycotina</taxon>
        <taxon>Sordariomycetes</taxon>
        <taxon>Sordariomycetidae</taxon>
        <taxon>Sordariales</taxon>
        <taxon>Chaetomiaceae</taxon>
        <taxon>Chaetomium</taxon>
    </lineage>
</organism>
<evidence type="ECO:0000313" key="2">
    <source>
        <dbReference type="Proteomes" id="UP000724584"/>
    </source>
</evidence>
<dbReference type="Proteomes" id="UP000724584">
    <property type="component" value="Unassembled WGS sequence"/>
</dbReference>
<protein>
    <submittedName>
        <fullName evidence="1">Uncharacterized protein</fullName>
    </submittedName>
</protein>
<gene>
    <name evidence="1" type="ORF">F5144DRAFT_114239</name>
</gene>
<sequence length="310" mass="34506">MRASRCLFNPAAALCKLFISNAAALENPRQLQRLLLPSRTSPIQLFSPSSQRHFSVYHARMLNSYQLGRREKMATEKAASRGTMRDYDIVFPWVQLRQPDGSLSPPQRTHLVLKDLNLELDTLILLATPRPDDMTPGPEYPICRIADRKAELAAEAERLAMRKSTPKITTKKLEINWAIAPHDLRLRMARLKEFLGKGFQVQVTLRHPKLRRKKRADQDQSKVVLKQVELAASEVPGAKETKPREGTLGEMLVLLLQVPPSKLGNASAETAPAATEEAPAEAEAGAEGKAESETTPSPDQRPVAEDIRMA</sequence>
<name>A0ACB7PJH5_9PEZI</name>
<accession>A0ACB7PJH5</accession>
<reference evidence="1 2" key="1">
    <citation type="journal article" date="2021" name="Nat. Commun.">
        <title>Genetic determinants of endophytism in the Arabidopsis root mycobiome.</title>
        <authorList>
            <person name="Mesny F."/>
            <person name="Miyauchi S."/>
            <person name="Thiergart T."/>
            <person name="Pickel B."/>
            <person name="Atanasova L."/>
            <person name="Karlsson M."/>
            <person name="Huettel B."/>
            <person name="Barry K.W."/>
            <person name="Haridas S."/>
            <person name="Chen C."/>
            <person name="Bauer D."/>
            <person name="Andreopoulos W."/>
            <person name="Pangilinan J."/>
            <person name="LaButti K."/>
            <person name="Riley R."/>
            <person name="Lipzen A."/>
            <person name="Clum A."/>
            <person name="Drula E."/>
            <person name="Henrissat B."/>
            <person name="Kohler A."/>
            <person name="Grigoriev I.V."/>
            <person name="Martin F.M."/>
            <person name="Hacquard S."/>
        </authorList>
    </citation>
    <scope>NUCLEOTIDE SEQUENCE [LARGE SCALE GENOMIC DNA]</scope>
    <source>
        <strain evidence="1 2">MPI-SDFR-AT-0079</strain>
    </source>
</reference>
<keyword evidence="2" id="KW-1185">Reference proteome</keyword>
<dbReference type="EMBL" id="JAGIZQ010000002">
    <property type="protein sequence ID" value="KAH6640856.1"/>
    <property type="molecule type" value="Genomic_DNA"/>
</dbReference>